<dbReference type="EMBL" id="JACSPW010000007">
    <property type="protein sequence ID" value="MBD8033161.1"/>
    <property type="molecule type" value="Genomic_DNA"/>
</dbReference>
<keyword evidence="3" id="KW-1185">Reference proteome</keyword>
<evidence type="ECO:0000313" key="2">
    <source>
        <dbReference type="EMBL" id="MBD8033161.1"/>
    </source>
</evidence>
<feature type="signal peptide" evidence="1">
    <location>
        <begin position="1"/>
        <end position="20"/>
    </location>
</feature>
<dbReference type="PROSITE" id="PS51257">
    <property type="entry name" value="PROKAR_LIPOPROTEIN"/>
    <property type="match status" value="1"/>
</dbReference>
<sequence>MKKFSLLFTGLFFLLLTACSNEEPSIEIEVKVSSISDEEYSKVGATQDLIDPKQEDFKVLEYTFNMKHTNAVINRHIESFEDWRNALNSIDEIDRYWYGGGSSRDNESENFSEYQTKLVYYAKGLSEEELKEAFSNSKTTVTWVDKENEQIIKQYKIADLIEFSNE</sequence>
<evidence type="ECO:0000256" key="1">
    <source>
        <dbReference type="SAM" id="SignalP"/>
    </source>
</evidence>
<gene>
    <name evidence="2" type="ORF">H9632_08785</name>
</gene>
<protein>
    <submittedName>
        <fullName evidence="2">Fructose-bisphosphate aldolase</fullName>
    </submittedName>
</protein>
<dbReference type="RefSeq" id="WP_191703735.1">
    <property type="nucleotide sequence ID" value="NZ_JACSPW010000007.1"/>
</dbReference>
<keyword evidence="1" id="KW-0732">Signal</keyword>
<evidence type="ECO:0000313" key="3">
    <source>
        <dbReference type="Proteomes" id="UP000600565"/>
    </source>
</evidence>
<organism evidence="2 3">
    <name type="scientific">Solibacillus merdavium</name>
    <dbReference type="NCBI Taxonomy" id="2762218"/>
    <lineage>
        <taxon>Bacteria</taxon>
        <taxon>Bacillati</taxon>
        <taxon>Bacillota</taxon>
        <taxon>Bacilli</taxon>
        <taxon>Bacillales</taxon>
        <taxon>Caryophanaceae</taxon>
        <taxon>Solibacillus</taxon>
    </lineage>
</organism>
<proteinExistence type="predicted"/>
<reference evidence="2 3" key="1">
    <citation type="submission" date="2020-08" db="EMBL/GenBank/DDBJ databases">
        <title>A Genomic Blueprint of the Chicken Gut Microbiome.</title>
        <authorList>
            <person name="Gilroy R."/>
            <person name="Ravi A."/>
            <person name="Getino M."/>
            <person name="Pursley I."/>
            <person name="Horton D.L."/>
            <person name="Alikhan N.-F."/>
            <person name="Baker D."/>
            <person name="Gharbi K."/>
            <person name="Hall N."/>
            <person name="Watson M."/>
            <person name="Adriaenssens E.M."/>
            <person name="Foster-Nyarko E."/>
            <person name="Jarju S."/>
            <person name="Secka A."/>
            <person name="Antonio M."/>
            <person name="Oren A."/>
            <person name="Chaudhuri R."/>
            <person name="La Ragione R.M."/>
            <person name="Hildebrand F."/>
            <person name="Pallen M.J."/>
        </authorList>
    </citation>
    <scope>NUCLEOTIDE SEQUENCE [LARGE SCALE GENOMIC DNA]</scope>
    <source>
        <strain evidence="2 3">Sa1YVA6</strain>
    </source>
</reference>
<name>A0ABR8XMN2_9BACL</name>
<feature type="chain" id="PRO_5046736611" evidence="1">
    <location>
        <begin position="21"/>
        <end position="166"/>
    </location>
</feature>
<comment type="caution">
    <text evidence="2">The sequence shown here is derived from an EMBL/GenBank/DDBJ whole genome shotgun (WGS) entry which is preliminary data.</text>
</comment>
<accession>A0ABR8XMN2</accession>
<dbReference type="Proteomes" id="UP000600565">
    <property type="component" value="Unassembled WGS sequence"/>
</dbReference>